<dbReference type="OrthoDB" id="10263226at2759"/>
<dbReference type="InterPro" id="IPR014721">
    <property type="entry name" value="Ribsml_uS5_D2-typ_fold_subgr"/>
</dbReference>
<dbReference type="NCBIfam" id="TIGR00585">
    <property type="entry name" value="mutl"/>
    <property type="match status" value="1"/>
</dbReference>
<dbReference type="SUPFAM" id="SSF55874">
    <property type="entry name" value="ATPase domain of HSP90 chaperone/DNA topoisomerase II/histidine kinase"/>
    <property type="match status" value="1"/>
</dbReference>
<dbReference type="FunFam" id="3.30.565.10:FF:000109">
    <property type="entry name" value="Related to MLH1-DNA mismatch repair protein"/>
    <property type="match status" value="1"/>
</dbReference>
<keyword evidence="5" id="KW-0539">Nucleus</keyword>
<evidence type="ECO:0000259" key="7">
    <source>
        <dbReference type="SMART" id="SM01340"/>
    </source>
</evidence>
<comment type="similarity">
    <text evidence="2">Belongs to the DNA mismatch repair MutL/HexB family.</text>
</comment>
<comment type="subcellular location">
    <subcellularLocation>
        <location evidence="1">Nucleus</location>
    </subcellularLocation>
</comment>
<dbReference type="Pfam" id="PF01119">
    <property type="entry name" value="DNA_mis_repair"/>
    <property type="match status" value="1"/>
</dbReference>
<feature type="compositionally biased region" description="Low complexity" evidence="6">
    <location>
        <begin position="775"/>
        <end position="795"/>
    </location>
</feature>
<dbReference type="EMBL" id="ML170166">
    <property type="protein sequence ID" value="TDL24592.1"/>
    <property type="molecule type" value="Genomic_DNA"/>
</dbReference>
<organism evidence="8 9">
    <name type="scientific">Rickenella mellea</name>
    <dbReference type="NCBI Taxonomy" id="50990"/>
    <lineage>
        <taxon>Eukaryota</taxon>
        <taxon>Fungi</taxon>
        <taxon>Dikarya</taxon>
        <taxon>Basidiomycota</taxon>
        <taxon>Agaricomycotina</taxon>
        <taxon>Agaricomycetes</taxon>
        <taxon>Hymenochaetales</taxon>
        <taxon>Rickenellaceae</taxon>
        <taxon>Rickenella</taxon>
    </lineage>
</organism>
<dbReference type="GO" id="GO:0032389">
    <property type="term" value="C:MutLalpha complex"/>
    <property type="evidence" value="ECO:0007669"/>
    <property type="project" value="TreeGrafter"/>
</dbReference>
<dbReference type="CDD" id="cd16926">
    <property type="entry name" value="HATPase_MutL-MLH-PMS-like"/>
    <property type="match status" value="1"/>
</dbReference>
<dbReference type="PANTHER" id="PTHR10073">
    <property type="entry name" value="DNA MISMATCH REPAIR PROTEIN MLH, PMS, MUTL"/>
    <property type="match status" value="1"/>
</dbReference>
<keyword evidence="9" id="KW-1185">Reference proteome</keyword>
<dbReference type="InterPro" id="IPR036890">
    <property type="entry name" value="HATPase_C_sf"/>
</dbReference>
<evidence type="ECO:0000256" key="3">
    <source>
        <dbReference type="ARBA" id="ARBA00022763"/>
    </source>
</evidence>
<dbReference type="InterPro" id="IPR014762">
    <property type="entry name" value="DNA_mismatch_repair_CS"/>
</dbReference>
<dbReference type="Pfam" id="PF13589">
    <property type="entry name" value="HATPase_c_3"/>
    <property type="match status" value="1"/>
</dbReference>
<dbReference type="Proteomes" id="UP000294933">
    <property type="component" value="Unassembled WGS sequence"/>
</dbReference>
<dbReference type="InterPro" id="IPR038973">
    <property type="entry name" value="MutL/Mlh/Pms-like"/>
</dbReference>
<protein>
    <submittedName>
        <fullName evidence="8">DNA mismatch repair protein MutL</fullName>
    </submittedName>
</protein>
<evidence type="ECO:0000256" key="2">
    <source>
        <dbReference type="ARBA" id="ARBA00006082"/>
    </source>
</evidence>
<feature type="region of interest" description="Disordered" evidence="6">
    <location>
        <begin position="406"/>
        <end position="491"/>
    </location>
</feature>
<evidence type="ECO:0000313" key="8">
    <source>
        <dbReference type="EMBL" id="TDL24592.1"/>
    </source>
</evidence>
<dbReference type="AlphaFoldDB" id="A0A4Y7QBY6"/>
<feature type="compositionally biased region" description="Low complexity" evidence="6">
    <location>
        <begin position="518"/>
        <end position="531"/>
    </location>
</feature>
<keyword evidence="3" id="KW-0227">DNA damage</keyword>
<dbReference type="STRING" id="50990.A0A4Y7QBY6"/>
<feature type="domain" description="DNA mismatch repair protein S5" evidence="7">
    <location>
        <begin position="221"/>
        <end position="401"/>
    </location>
</feature>
<dbReference type="Gene3D" id="3.30.565.10">
    <property type="entry name" value="Histidine kinase-like ATPase, C-terminal domain"/>
    <property type="match status" value="1"/>
</dbReference>
<keyword evidence="4" id="KW-0234">DNA repair</keyword>
<dbReference type="InterPro" id="IPR002099">
    <property type="entry name" value="MutL/Mlh/PMS"/>
</dbReference>
<dbReference type="GO" id="GO:0006298">
    <property type="term" value="P:mismatch repair"/>
    <property type="evidence" value="ECO:0007669"/>
    <property type="project" value="InterPro"/>
</dbReference>
<dbReference type="Pfam" id="PF16413">
    <property type="entry name" value="Mlh1_C"/>
    <property type="match status" value="1"/>
</dbReference>
<dbReference type="Gene3D" id="3.30.230.10">
    <property type="match status" value="1"/>
</dbReference>
<dbReference type="GO" id="GO:0140664">
    <property type="term" value="F:ATP-dependent DNA damage sensor activity"/>
    <property type="evidence" value="ECO:0007669"/>
    <property type="project" value="InterPro"/>
</dbReference>
<dbReference type="FunFam" id="3.30.230.10:FF:000014">
    <property type="entry name" value="DNA mismatch repair protein Mlh1"/>
    <property type="match status" value="1"/>
</dbReference>
<feature type="region of interest" description="Disordered" evidence="6">
    <location>
        <begin position="235"/>
        <end position="305"/>
    </location>
</feature>
<dbReference type="InterPro" id="IPR013507">
    <property type="entry name" value="DNA_mismatch_S5_2-like"/>
</dbReference>
<feature type="compositionally biased region" description="Low complexity" evidence="6">
    <location>
        <begin position="437"/>
        <end position="482"/>
    </location>
</feature>
<dbReference type="PROSITE" id="PS00058">
    <property type="entry name" value="DNA_MISMATCH_REPAIR_1"/>
    <property type="match status" value="1"/>
</dbReference>
<dbReference type="VEuPathDB" id="FungiDB:BD410DRAFT_767117"/>
<gene>
    <name evidence="8" type="ORF">BD410DRAFT_767117</name>
</gene>
<dbReference type="SUPFAM" id="SSF54211">
    <property type="entry name" value="Ribosomal protein S5 domain 2-like"/>
    <property type="match status" value="1"/>
</dbReference>
<evidence type="ECO:0000256" key="4">
    <source>
        <dbReference type="ARBA" id="ARBA00023204"/>
    </source>
</evidence>
<dbReference type="GO" id="GO:0005524">
    <property type="term" value="F:ATP binding"/>
    <property type="evidence" value="ECO:0007669"/>
    <property type="project" value="InterPro"/>
</dbReference>
<dbReference type="GO" id="GO:0016887">
    <property type="term" value="F:ATP hydrolysis activity"/>
    <property type="evidence" value="ECO:0007669"/>
    <property type="project" value="InterPro"/>
</dbReference>
<dbReference type="InterPro" id="IPR020568">
    <property type="entry name" value="Ribosomal_Su5_D2-typ_SF"/>
</dbReference>
<dbReference type="GO" id="GO:0061982">
    <property type="term" value="P:meiosis I cell cycle process"/>
    <property type="evidence" value="ECO:0007669"/>
    <property type="project" value="UniProtKB-ARBA"/>
</dbReference>
<dbReference type="SMART" id="SM01340">
    <property type="entry name" value="DNA_mis_repair"/>
    <property type="match status" value="1"/>
</dbReference>
<feature type="compositionally biased region" description="Low complexity" evidence="6">
    <location>
        <begin position="549"/>
        <end position="564"/>
    </location>
</feature>
<feature type="region of interest" description="Disordered" evidence="6">
    <location>
        <begin position="775"/>
        <end position="801"/>
    </location>
</feature>
<dbReference type="InterPro" id="IPR032189">
    <property type="entry name" value="Mlh1_C"/>
</dbReference>
<evidence type="ECO:0000256" key="5">
    <source>
        <dbReference type="ARBA" id="ARBA00023242"/>
    </source>
</evidence>
<accession>A0A4Y7QBY6</accession>
<dbReference type="PANTHER" id="PTHR10073:SF12">
    <property type="entry name" value="DNA MISMATCH REPAIR PROTEIN MLH1"/>
    <property type="match status" value="1"/>
</dbReference>
<feature type="region of interest" description="Disordered" evidence="6">
    <location>
        <begin position="518"/>
        <end position="568"/>
    </location>
</feature>
<evidence type="ECO:0000313" key="9">
    <source>
        <dbReference type="Proteomes" id="UP000294933"/>
    </source>
</evidence>
<evidence type="ECO:0000256" key="1">
    <source>
        <dbReference type="ARBA" id="ARBA00004123"/>
    </source>
</evidence>
<sequence length="849" mass="92727">MDPQPIRRLQEALINRIAAGEIIHRPASALKELLENALDAQSTSIRVTLKDGGLKLLQIQDNGCGIRKADLGLLAERFATSKIARYEDLGRLRTYGFRGEALASVSHVAHLSVVTKVKGEGCAWKAHYLDGKLAPAKPGLTADPKPCAGNDGTTITVEDLFYNTPTRLSALRSSSEEYARILDVITRYAVHNPSVSFVCKKSGSPSPDLSTPSNSTTQQAIRLLYGANVARDLLSLSTSYPPPPPQDASLGKRKRDDNNKPVSDSAQNVDEEEDGLDKGEVEMDVDSASNENTKPKKARESDDEQWSAEAFFTSANYHAKKMVFLLFINHRLVESPRLKRALENVYANILPKGTFPFIYLSISLPPHLVDPNVHPTKREVHFLHEEKLTERVCDKVLEVLVGSAGGGRRVSGVGGSTTQTQTILPGASDPSQKPNKTRTTTTDNTSDSLKASSSSSSPAPPIQSGSTTQNTTTSASSSTAPGTGEGTTKKVYAKSKVRTSLKDRTLDAMFPVVDSAAQSQSQSHSVVQSQSKGAASKWGTGKDKADFASSSSPGVNTSVSVSGSGARGRTREIKESECFLTSINDLRKGLQKGKHIQLTEILSNHTFVGIVDLERCLSLIQHSTRLYLVNHAAVAEELFYQLALRQFGNMHRIHLSDPPPIRALIKLAVQAEESLKRSGLMLSEDEVVDRITERLTSRADMLDEYFSVRINKIGELETLPLLLRDYTPNLNKLPLFLMRLGPQVDWTSEKECFASFMRELAYFYTPGPVLGSPIPASSSSSSSVSSPSPKGQSLSQKDMTPAEKAERWQIQHVVFPALRGHLVAPRSLLDRDVVQVANLPDLYRVFERC</sequence>
<feature type="compositionally biased region" description="Gly residues" evidence="6">
    <location>
        <begin position="406"/>
        <end position="415"/>
    </location>
</feature>
<evidence type="ECO:0000256" key="6">
    <source>
        <dbReference type="SAM" id="MobiDB-lite"/>
    </source>
</evidence>
<reference evidence="8 9" key="1">
    <citation type="submission" date="2018-06" db="EMBL/GenBank/DDBJ databases">
        <title>A transcriptomic atlas of mushroom development highlights an independent origin of complex multicellularity.</title>
        <authorList>
            <consortium name="DOE Joint Genome Institute"/>
            <person name="Krizsan K."/>
            <person name="Almasi E."/>
            <person name="Merenyi Z."/>
            <person name="Sahu N."/>
            <person name="Viragh M."/>
            <person name="Koszo T."/>
            <person name="Mondo S."/>
            <person name="Kiss B."/>
            <person name="Balint B."/>
            <person name="Kues U."/>
            <person name="Barry K."/>
            <person name="Hegedus J.C."/>
            <person name="Henrissat B."/>
            <person name="Johnson J."/>
            <person name="Lipzen A."/>
            <person name="Ohm R."/>
            <person name="Nagy I."/>
            <person name="Pangilinan J."/>
            <person name="Yan J."/>
            <person name="Xiong Y."/>
            <person name="Grigoriev I.V."/>
            <person name="Hibbett D.S."/>
            <person name="Nagy L.G."/>
        </authorList>
    </citation>
    <scope>NUCLEOTIDE SEQUENCE [LARGE SCALE GENOMIC DNA]</scope>
    <source>
        <strain evidence="8 9">SZMC22713</strain>
    </source>
</reference>
<dbReference type="GO" id="GO:0030983">
    <property type="term" value="F:mismatched DNA binding"/>
    <property type="evidence" value="ECO:0007669"/>
    <property type="project" value="InterPro"/>
</dbReference>
<name>A0A4Y7QBY6_9AGAM</name>
<proteinExistence type="inferred from homology"/>